<evidence type="ECO:0000256" key="1">
    <source>
        <dbReference type="ARBA" id="ARBA00022598"/>
    </source>
</evidence>
<comment type="caution">
    <text evidence="6">The sequence shown here is derived from an EMBL/GenBank/DDBJ whole genome shotgun (WGS) entry which is preliminary data.</text>
</comment>
<dbReference type="GO" id="GO:0042398">
    <property type="term" value="P:modified amino acid biosynthetic process"/>
    <property type="evidence" value="ECO:0007669"/>
    <property type="project" value="InterPro"/>
</dbReference>
<dbReference type="Proteomes" id="UP001240236">
    <property type="component" value="Unassembled WGS sequence"/>
</dbReference>
<evidence type="ECO:0000256" key="5">
    <source>
        <dbReference type="HAMAP-Rule" id="MF_01609"/>
    </source>
</evidence>
<gene>
    <name evidence="6" type="ORF">J2S42_001139</name>
</gene>
<protein>
    <recommendedName>
        <fullName evidence="5">Putative glutamate--cysteine ligase 2</fullName>
        <ecNumber evidence="5">6.3.2.2</ecNumber>
    </recommendedName>
    <alternativeName>
        <fullName evidence="5">Gamma-glutamylcysteine synthetase 2</fullName>
        <shortName evidence="5">GCS 2</shortName>
        <shortName evidence="5">Gamma-GCS 2</shortName>
    </alternativeName>
</protein>
<name>A0AAE4AV37_9ACTN</name>
<sequence length="343" mass="37064">MEEELLLLDPQTGENMPVADRVRAGLPHPVREHSRAESRRSMIEMVSPVCTRLPELSYHLHRHRRIAALAARDSGARLTAIGATPLRAPGPHVPTGQRDGLCGLHVHVGVPDRELAVQVCAHLRVWLPLLQAMSANSPIFDGVDTGHASWRSVQIQRWPSLGPTPVFGSAAEYDEAVHALRDSGVLVGDAKVHWYARVSERCPTVEIRVGDVCATARDTVLITALLRALVATAIDDVRDGIPAPDVPECTVTAAHWRAARDGLDAELFDLRVGHSRPAGHLVGDLLATASPALIRHGDLPSVIAALSLLRRVGTGAARQRRVLQATGDLRHVLNMVARLTVMG</sequence>
<dbReference type="GO" id="GO:0005524">
    <property type="term" value="F:ATP binding"/>
    <property type="evidence" value="ECO:0007669"/>
    <property type="project" value="UniProtKB-KW"/>
</dbReference>
<dbReference type="EC" id="6.3.2.2" evidence="5"/>
<keyword evidence="1 5" id="KW-0436">Ligase</keyword>
<dbReference type="AlphaFoldDB" id="A0AAE4AV37"/>
<evidence type="ECO:0000256" key="3">
    <source>
        <dbReference type="ARBA" id="ARBA00022840"/>
    </source>
</evidence>
<dbReference type="InterPro" id="IPR050141">
    <property type="entry name" value="GCL_type2/YbdK_subfam"/>
</dbReference>
<dbReference type="PANTHER" id="PTHR36510:SF1">
    <property type="entry name" value="GLUTAMATE--CYSTEINE LIGASE 2-RELATED"/>
    <property type="match status" value="1"/>
</dbReference>
<dbReference type="Gene3D" id="3.30.590.20">
    <property type="match status" value="1"/>
</dbReference>
<keyword evidence="7" id="KW-1185">Reference proteome</keyword>
<reference evidence="6 7" key="1">
    <citation type="submission" date="2023-07" db="EMBL/GenBank/DDBJ databases">
        <title>Sequencing the genomes of 1000 actinobacteria strains.</title>
        <authorList>
            <person name="Klenk H.-P."/>
        </authorList>
    </citation>
    <scope>NUCLEOTIDE SEQUENCE [LARGE SCALE GENOMIC DNA]</scope>
    <source>
        <strain evidence="6 7">DSM 44709</strain>
    </source>
</reference>
<dbReference type="InterPro" id="IPR011793">
    <property type="entry name" value="YbdK"/>
</dbReference>
<comment type="function">
    <text evidence="5">ATP-dependent carboxylate-amine ligase which exhibits weak glutamate--cysteine ligase activity.</text>
</comment>
<evidence type="ECO:0000256" key="4">
    <source>
        <dbReference type="ARBA" id="ARBA00048819"/>
    </source>
</evidence>
<accession>A0AAE4AV37</accession>
<comment type="catalytic activity">
    <reaction evidence="4 5">
        <text>L-cysteine + L-glutamate + ATP = gamma-L-glutamyl-L-cysteine + ADP + phosphate + H(+)</text>
        <dbReference type="Rhea" id="RHEA:13285"/>
        <dbReference type="ChEBI" id="CHEBI:15378"/>
        <dbReference type="ChEBI" id="CHEBI:29985"/>
        <dbReference type="ChEBI" id="CHEBI:30616"/>
        <dbReference type="ChEBI" id="CHEBI:35235"/>
        <dbReference type="ChEBI" id="CHEBI:43474"/>
        <dbReference type="ChEBI" id="CHEBI:58173"/>
        <dbReference type="ChEBI" id="CHEBI:456216"/>
        <dbReference type="EC" id="6.3.2.2"/>
    </reaction>
</comment>
<evidence type="ECO:0000313" key="7">
    <source>
        <dbReference type="Proteomes" id="UP001240236"/>
    </source>
</evidence>
<dbReference type="NCBIfam" id="NF010041">
    <property type="entry name" value="PRK13517.1-1"/>
    <property type="match status" value="1"/>
</dbReference>
<evidence type="ECO:0000256" key="2">
    <source>
        <dbReference type="ARBA" id="ARBA00022741"/>
    </source>
</evidence>
<organism evidence="6 7">
    <name type="scientific">Catenuloplanes indicus</name>
    <dbReference type="NCBI Taxonomy" id="137267"/>
    <lineage>
        <taxon>Bacteria</taxon>
        <taxon>Bacillati</taxon>
        <taxon>Actinomycetota</taxon>
        <taxon>Actinomycetes</taxon>
        <taxon>Micromonosporales</taxon>
        <taxon>Micromonosporaceae</taxon>
        <taxon>Catenuloplanes</taxon>
    </lineage>
</organism>
<keyword evidence="2 5" id="KW-0547">Nucleotide-binding</keyword>
<dbReference type="InterPro" id="IPR006336">
    <property type="entry name" value="GCS2"/>
</dbReference>
<dbReference type="GO" id="GO:0004357">
    <property type="term" value="F:glutamate-cysteine ligase activity"/>
    <property type="evidence" value="ECO:0007669"/>
    <property type="project" value="UniProtKB-EC"/>
</dbReference>
<dbReference type="SUPFAM" id="SSF55931">
    <property type="entry name" value="Glutamine synthetase/guanido kinase"/>
    <property type="match status" value="1"/>
</dbReference>
<comment type="similarity">
    <text evidence="5">Belongs to the glutamate--cysteine ligase type 2 family. YbdK subfamily.</text>
</comment>
<dbReference type="PANTHER" id="PTHR36510">
    <property type="entry name" value="GLUTAMATE--CYSTEINE LIGASE 2-RELATED"/>
    <property type="match status" value="1"/>
</dbReference>
<keyword evidence="3 5" id="KW-0067">ATP-binding</keyword>
<dbReference type="EMBL" id="JAUSUZ010000001">
    <property type="protein sequence ID" value="MDQ0364470.1"/>
    <property type="molecule type" value="Genomic_DNA"/>
</dbReference>
<dbReference type="NCBIfam" id="TIGR02050">
    <property type="entry name" value="gshA_cyan_rel"/>
    <property type="match status" value="1"/>
</dbReference>
<proteinExistence type="inferred from homology"/>
<evidence type="ECO:0000313" key="6">
    <source>
        <dbReference type="EMBL" id="MDQ0364470.1"/>
    </source>
</evidence>
<dbReference type="InterPro" id="IPR014746">
    <property type="entry name" value="Gln_synth/guanido_kin_cat_dom"/>
</dbReference>
<dbReference type="Pfam" id="PF04107">
    <property type="entry name" value="GCS2"/>
    <property type="match status" value="1"/>
</dbReference>
<dbReference type="HAMAP" id="MF_01609">
    <property type="entry name" value="Glu_cys_ligase_2"/>
    <property type="match status" value="1"/>
</dbReference>